<proteinExistence type="predicted"/>
<gene>
    <name evidence="1" type="ORF">E2562_003982</name>
</gene>
<name>A0A6G1BIB7_9ORYZ</name>
<protein>
    <submittedName>
        <fullName evidence="1">Uncharacterized protein</fullName>
    </submittedName>
</protein>
<keyword evidence="2" id="KW-1185">Reference proteome</keyword>
<sequence length="94" mass="10180">MDSSLAGLGSTDLWTAGLESDTATSAASRGFRSGGSIAGSPWLGGFVAGRPWELWQHGSDIHRLRDDGCVTGEPWQHRSIAGDVHEEKFFRHNQ</sequence>
<comment type="caution">
    <text evidence="1">The sequence shown here is derived from an EMBL/GenBank/DDBJ whole genome shotgun (WGS) entry which is preliminary data.</text>
</comment>
<dbReference type="AlphaFoldDB" id="A0A6G1BIB7"/>
<evidence type="ECO:0000313" key="2">
    <source>
        <dbReference type="Proteomes" id="UP000479710"/>
    </source>
</evidence>
<organism evidence="1 2">
    <name type="scientific">Oryza meyeriana var. granulata</name>
    <dbReference type="NCBI Taxonomy" id="110450"/>
    <lineage>
        <taxon>Eukaryota</taxon>
        <taxon>Viridiplantae</taxon>
        <taxon>Streptophyta</taxon>
        <taxon>Embryophyta</taxon>
        <taxon>Tracheophyta</taxon>
        <taxon>Spermatophyta</taxon>
        <taxon>Magnoliopsida</taxon>
        <taxon>Liliopsida</taxon>
        <taxon>Poales</taxon>
        <taxon>Poaceae</taxon>
        <taxon>BOP clade</taxon>
        <taxon>Oryzoideae</taxon>
        <taxon>Oryzeae</taxon>
        <taxon>Oryzinae</taxon>
        <taxon>Oryza</taxon>
        <taxon>Oryza meyeriana</taxon>
    </lineage>
</organism>
<reference evidence="1 2" key="1">
    <citation type="submission" date="2019-11" db="EMBL/GenBank/DDBJ databases">
        <title>Whole genome sequence of Oryza granulata.</title>
        <authorList>
            <person name="Li W."/>
        </authorList>
    </citation>
    <scope>NUCLEOTIDE SEQUENCE [LARGE SCALE GENOMIC DNA]</scope>
    <source>
        <strain evidence="2">cv. Menghai</strain>
        <tissue evidence="1">Leaf</tissue>
    </source>
</reference>
<dbReference type="EMBL" id="SPHZ02000012">
    <property type="protein sequence ID" value="KAF0887749.1"/>
    <property type="molecule type" value="Genomic_DNA"/>
</dbReference>
<dbReference type="Proteomes" id="UP000479710">
    <property type="component" value="Unassembled WGS sequence"/>
</dbReference>
<evidence type="ECO:0000313" key="1">
    <source>
        <dbReference type="EMBL" id="KAF0887749.1"/>
    </source>
</evidence>
<accession>A0A6G1BIB7</accession>